<sequence>MTNKKLTDDGIPPGWSYNPASWPQRLPIVGMAMVGFGIATYLSLFQLNIVADVWEPFFGEGSRKILTSKTSRILPVPDAVLGALGYLADALAGAIGGTRRWRTMPWIVIAFGVLVGPLGAISILLVALQPVLYDSWCTLCLSTAVISIIMIGPAMDEMLASLQYMRRVKDARLSLWKAFWGNKEIEQKVI</sequence>
<proteinExistence type="inferred from homology"/>
<evidence type="ECO:0000256" key="3">
    <source>
        <dbReference type="ARBA" id="ARBA00022692"/>
    </source>
</evidence>
<evidence type="ECO:0000256" key="5">
    <source>
        <dbReference type="ARBA" id="ARBA00022989"/>
    </source>
</evidence>
<dbReference type="Pfam" id="PF07884">
    <property type="entry name" value="VKOR"/>
    <property type="match status" value="1"/>
</dbReference>
<keyword evidence="4" id="KW-0874">Quinone</keyword>
<comment type="caution">
    <text evidence="12">The sequence shown here is derived from an EMBL/GenBank/DDBJ whole genome shotgun (WGS) entry which is preliminary data.</text>
</comment>
<dbReference type="InterPro" id="IPR012932">
    <property type="entry name" value="VKOR"/>
</dbReference>
<evidence type="ECO:0000313" key="13">
    <source>
        <dbReference type="Proteomes" id="UP001596405"/>
    </source>
</evidence>
<keyword evidence="13" id="KW-1185">Reference proteome</keyword>
<dbReference type="Gene3D" id="1.20.1440.130">
    <property type="entry name" value="VKOR domain"/>
    <property type="match status" value="1"/>
</dbReference>
<evidence type="ECO:0000256" key="2">
    <source>
        <dbReference type="ARBA" id="ARBA00006214"/>
    </source>
</evidence>
<accession>A0ABW2DQZ4</accession>
<feature type="transmembrane region" description="Helical" evidence="10">
    <location>
        <begin position="106"/>
        <end position="127"/>
    </location>
</feature>
<feature type="transmembrane region" description="Helical" evidence="10">
    <location>
        <begin position="26"/>
        <end position="45"/>
    </location>
</feature>
<evidence type="ECO:0000256" key="7">
    <source>
        <dbReference type="ARBA" id="ARBA00023136"/>
    </source>
</evidence>
<dbReference type="CDD" id="cd12919">
    <property type="entry name" value="VKOR_2"/>
    <property type="match status" value="1"/>
</dbReference>
<keyword evidence="9" id="KW-0676">Redox-active center</keyword>
<reference evidence="13" key="1">
    <citation type="journal article" date="2019" name="Int. J. Syst. Evol. Microbiol.">
        <title>The Global Catalogue of Microorganisms (GCM) 10K type strain sequencing project: providing services to taxonomists for standard genome sequencing and annotation.</title>
        <authorList>
            <consortium name="The Broad Institute Genomics Platform"/>
            <consortium name="The Broad Institute Genome Sequencing Center for Infectious Disease"/>
            <person name="Wu L."/>
            <person name="Ma J."/>
        </authorList>
    </citation>
    <scope>NUCLEOTIDE SEQUENCE [LARGE SCALE GENOMIC DNA]</scope>
    <source>
        <strain evidence="13">CGMCC 4.7393</strain>
    </source>
</reference>
<evidence type="ECO:0000256" key="4">
    <source>
        <dbReference type="ARBA" id="ARBA00022719"/>
    </source>
</evidence>
<evidence type="ECO:0000256" key="9">
    <source>
        <dbReference type="ARBA" id="ARBA00023284"/>
    </source>
</evidence>
<keyword evidence="7 10" id="KW-0472">Membrane</keyword>
<dbReference type="Proteomes" id="UP001596405">
    <property type="component" value="Unassembled WGS sequence"/>
</dbReference>
<keyword evidence="3 10" id="KW-0812">Transmembrane</keyword>
<protein>
    <submittedName>
        <fullName evidence="12">Vitamin K epoxide reductase family protein</fullName>
    </submittedName>
</protein>
<comment type="similarity">
    <text evidence="2">Belongs to the VKOR family.</text>
</comment>
<dbReference type="EMBL" id="JBHSYQ010000008">
    <property type="protein sequence ID" value="MFC6998813.1"/>
    <property type="molecule type" value="Genomic_DNA"/>
</dbReference>
<gene>
    <name evidence="12" type="ORF">ACFQHR_14345</name>
</gene>
<dbReference type="RefSeq" id="WP_066625638.1">
    <property type="nucleotide sequence ID" value="NZ_JBHSYQ010000008.1"/>
</dbReference>
<keyword evidence="5 10" id="KW-1133">Transmembrane helix</keyword>
<evidence type="ECO:0000256" key="1">
    <source>
        <dbReference type="ARBA" id="ARBA00004141"/>
    </source>
</evidence>
<comment type="subcellular location">
    <subcellularLocation>
        <location evidence="1">Membrane</location>
        <topology evidence="1">Multi-pass membrane protein</topology>
    </subcellularLocation>
</comment>
<feature type="transmembrane region" description="Helical" evidence="10">
    <location>
        <begin position="133"/>
        <end position="155"/>
    </location>
</feature>
<evidence type="ECO:0000259" key="11">
    <source>
        <dbReference type="Pfam" id="PF07884"/>
    </source>
</evidence>
<evidence type="ECO:0000256" key="10">
    <source>
        <dbReference type="SAM" id="Phobius"/>
    </source>
</evidence>
<feature type="domain" description="Vitamin K epoxide reductase" evidence="11">
    <location>
        <begin position="27"/>
        <end position="151"/>
    </location>
</feature>
<keyword evidence="8" id="KW-1015">Disulfide bond</keyword>
<organism evidence="12 13">
    <name type="scientific">Rufibacter roseus</name>
    <dbReference type="NCBI Taxonomy" id="1567108"/>
    <lineage>
        <taxon>Bacteria</taxon>
        <taxon>Pseudomonadati</taxon>
        <taxon>Bacteroidota</taxon>
        <taxon>Cytophagia</taxon>
        <taxon>Cytophagales</taxon>
        <taxon>Hymenobacteraceae</taxon>
        <taxon>Rufibacter</taxon>
    </lineage>
</organism>
<keyword evidence="6" id="KW-0560">Oxidoreductase</keyword>
<name>A0ABW2DQZ4_9BACT</name>
<dbReference type="InterPro" id="IPR038354">
    <property type="entry name" value="VKOR_sf"/>
</dbReference>
<evidence type="ECO:0000313" key="12">
    <source>
        <dbReference type="EMBL" id="MFC6998813.1"/>
    </source>
</evidence>
<evidence type="ECO:0000256" key="6">
    <source>
        <dbReference type="ARBA" id="ARBA00023002"/>
    </source>
</evidence>
<evidence type="ECO:0000256" key="8">
    <source>
        <dbReference type="ARBA" id="ARBA00023157"/>
    </source>
</evidence>